<dbReference type="AlphaFoldDB" id="A0A2G4YRB8"/>
<accession>A0A2G4YRB8</accession>
<keyword evidence="4" id="KW-1185">Reference proteome</keyword>
<dbReference type="Pfam" id="PF16976">
    <property type="entry name" value="RcpC"/>
    <property type="match status" value="1"/>
</dbReference>
<reference evidence="3 4" key="1">
    <citation type="submission" date="2017-10" db="EMBL/GenBank/DDBJ databases">
        <title>Frigbacter circumglobatus gen. nov. sp. nov., isolated from sediment cultured in situ.</title>
        <authorList>
            <person name="Zhao Z."/>
        </authorList>
    </citation>
    <scope>NUCLEOTIDE SEQUENCE [LARGE SCALE GENOMIC DNA]</scope>
    <source>
        <strain evidence="3 4">ZYL</strain>
    </source>
</reference>
<comment type="caution">
    <text evidence="3">The sequence shown here is derived from an EMBL/GenBank/DDBJ whole genome shotgun (WGS) entry which is preliminary data.</text>
</comment>
<proteinExistence type="predicted"/>
<dbReference type="SMART" id="SM00858">
    <property type="entry name" value="SAF"/>
    <property type="match status" value="1"/>
</dbReference>
<gene>
    <name evidence="3" type="primary">cpaB</name>
    <name evidence="3" type="ORF">CRD36_09090</name>
</gene>
<dbReference type="Pfam" id="PF08666">
    <property type="entry name" value="SAF"/>
    <property type="match status" value="1"/>
</dbReference>
<dbReference type="NCBIfam" id="TIGR03177">
    <property type="entry name" value="pilus_cpaB"/>
    <property type="match status" value="1"/>
</dbReference>
<organism evidence="3 4">
    <name type="scientific">Paremcibacter congregatus</name>
    <dbReference type="NCBI Taxonomy" id="2043170"/>
    <lineage>
        <taxon>Bacteria</taxon>
        <taxon>Pseudomonadati</taxon>
        <taxon>Pseudomonadota</taxon>
        <taxon>Alphaproteobacteria</taxon>
        <taxon>Emcibacterales</taxon>
        <taxon>Emcibacteraceae</taxon>
        <taxon>Paremcibacter</taxon>
    </lineage>
</organism>
<dbReference type="Proteomes" id="UP000229730">
    <property type="component" value="Unassembled WGS sequence"/>
</dbReference>
<dbReference type="CDD" id="cd11614">
    <property type="entry name" value="SAF_CpaB_FlgA_like"/>
    <property type="match status" value="1"/>
</dbReference>
<dbReference type="InParanoid" id="A0A2G4YRB8"/>
<evidence type="ECO:0000259" key="2">
    <source>
        <dbReference type="SMART" id="SM00858"/>
    </source>
</evidence>
<dbReference type="InterPro" id="IPR017592">
    <property type="entry name" value="Pilus_assmbl_Flp-typ_CpaB"/>
</dbReference>
<protein>
    <submittedName>
        <fullName evidence="3">Flp pilus assembly protein CpaB</fullName>
    </submittedName>
</protein>
<evidence type="ECO:0000313" key="3">
    <source>
        <dbReference type="EMBL" id="PHZ84871.1"/>
    </source>
</evidence>
<evidence type="ECO:0000256" key="1">
    <source>
        <dbReference type="SAM" id="MobiDB-lite"/>
    </source>
</evidence>
<dbReference type="InterPro" id="IPR013974">
    <property type="entry name" value="SAF"/>
</dbReference>
<name>A0A2G4YRB8_9PROT</name>
<dbReference type="InterPro" id="IPR031571">
    <property type="entry name" value="RcpC_dom"/>
</dbReference>
<dbReference type="RefSeq" id="WP_099472443.1">
    <property type="nucleotide sequence ID" value="NZ_CP041025.1"/>
</dbReference>
<feature type="region of interest" description="Disordered" evidence="1">
    <location>
        <begin position="239"/>
        <end position="273"/>
    </location>
</feature>
<feature type="domain" description="SAF" evidence="2">
    <location>
        <begin position="51"/>
        <end position="118"/>
    </location>
</feature>
<sequence>MNINIRSVVLIGVALVVAILTALLARSLISSPKEQTASTQEIITQVRESDMKILVAANNLSVGHFIKQEDMVWQSWPDESVHESYIQQDAEVTPESFLGAVLKTNIAAGEPILSGRLVKPGNRGFMAAVLPKGKRAISIRINATSGNAGFVFPGDRVDILLTHQIETSGTEKTARISETVLKNVRILAINQSTDNPTHTPAVGQTATLEVTPKEAEKVSLIKNMGELTLILRSLGPDENDVQQTAGDDRTITWDSEVSSQVSSGGGSVGPTGRNVSVKVFRGSSANSENVDFNKLLNKAIAQKQSANDDEESEE</sequence>
<dbReference type="OrthoDB" id="163768at2"/>
<evidence type="ECO:0000313" key="4">
    <source>
        <dbReference type="Proteomes" id="UP000229730"/>
    </source>
</evidence>
<dbReference type="EMBL" id="PDEM01000020">
    <property type="protein sequence ID" value="PHZ84871.1"/>
    <property type="molecule type" value="Genomic_DNA"/>
</dbReference>